<feature type="domain" description="DUF1266" evidence="1">
    <location>
        <begin position="151"/>
        <end position="251"/>
    </location>
</feature>
<reference evidence="2 3" key="1">
    <citation type="submission" date="2022-08" db="EMBL/GenBank/DDBJ databases">
        <title>Myroides zhujiangensis sp. nov., a novel bacterium isolated from sediment in the Pearl River Estuary.</title>
        <authorList>
            <person name="Cui L."/>
        </authorList>
    </citation>
    <scope>NUCLEOTIDE SEQUENCE [LARGE SCALE GENOMIC DNA]</scope>
    <source>
        <strain evidence="2 3">SCSIO 72103</strain>
    </source>
</reference>
<dbReference type="Pfam" id="PF06889">
    <property type="entry name" value="DUF1266"/>
    <property type="match status" value="1"/>
</dbReference>
<name>A0ABY5NQN0_9FLAO</name>
<gene>
    <name evidence="2" type="ORF">NPX36_11125</name>
</gene>
<dbReference type="InterPro" id="IPR009677">
    <property type="entry name" value="DUF1266"/>
</dbReference>
<dbReference type="EMBL" id="CP102382">
    <property type="protein sequence ID" value="UUV20866.1"/>
    <property type="molecule type" value="Genomic_DNA"/>
</dbReference>
<evidence type="ECO:0000259" key="1">
    <source>
        <dbReference type="Pfam" id="PF06889"/>
    </source>
</evidence>
<dbReference type="RefSeq" id="WP_257498780.1">
    <property type="nucleotide sequence ID" value="NZ_CP102382.1"/>
</dbReference>
<accession>A0ABY5NQN0</accession>
<organism evidence="2 3">
    <name type="scientific">Paenimyroides aestuarii</name>
    <dbReference type="NCBI Taxonomy" id="2968490"/>
    <lineage>
        <taxon>Bacteria</taxon>
        <taxon>Pseudomonadati</taxon>
        <taxon>Bacteroidota</taxon>
        <taxon>Flavobacteriia</taxon>
        <taxon>Flavobacteriales</taxon>
        <taxon>Flavobacteriaceae</taxon>
        <taxon>Paenimyroides</taxon>
    </lineage>
</organism>
<keyword evidence="3" id="KW-1185">Reference proteome</keyword>
<evidence type="ECO:0000313" key="2">
    <source>
        <dbReference type="EMBL" id="UUV20866.1"/>
    </source>
</evidence>
<evidence type="ECO:0000313" key="3">
    <source>
        <dbReference type="Proteomes" id="UP001317001"/>
    </source>
</evidence>
<dbReference type="Proteomes" id="UP001317001">
    <property type="component" value="Chromosome"/>
</dbReference>
<proteinExistence type="predicted"/>
<sequence length="254" mass="29006">MFKFFKEIISSVKEGIAEGIEEANAEEAQEKSNKDKAALAQRELEQKLIQNTPFQESFGTALGAPFRSILFGDWVSVFDKNKDSEKYPIHLYTFGEYQGKEERFSDFKMALKRDFGIVDTESCKKTLADFFALAQISTEHTLLEAIEGNANSIFWNLEKQGANALYAAVLSHIITASTDVQFIQKEEALRLLEKINEFVRPNYSNWEDFGVDFLIGEQNIGLNNALGRKFLKKTVGFLQDKKGSPWKNLEWFEI</sequence>
<protein>
    <submittedName>
        <fullName evidence="2">DUF1266 domain-containing protein</fullName>
    </submittedName>
</protein>